<accession>A0A0F9AF95</accession>
<keyword evidence="1" id="KW-0812">Transmembrane</keyword>
<keyword evidence="1" id="KW-1133">Transmembrane helix</keyword>
<dbReference type="EMBL" id="LAZR01055083">
    <property type="protein sequence ID" value="KKK77174.1"/>
    <property type="molecule type" value="Genomic_DNA"/>
</dbReference>
<feature type="transmembrane region" description="Helical" evidence="1">
    <location>
        <begin position="94"/>
        <end position="111"/>
    </location>
</feature>
<organism evidence="2">
    <name type="scientific">marine sediment metagenome</name>
    <dbReference type="NCBI Taxonomy" id="412755"/>
    <lineage>
        <taxon>unclassified sequences</taxon>
        <taxon>metagenomes</taxon>
        <taxon>ecological metagenomes</taxon>
    </lineage>
</organism>
<evidence type="ECO:0000256" key="1">
    <source>
        <dbReference type="SAM" id="Phobius"/>
    </source>
</evidence>
<sequence length="114" mass="13240">MNLRPILQYIALTLVNCTEMCAVDYFNTELSGPVSFVLLSLTWCAYLEFAVGGILFRPDSQNNKTFQPMGLVQQLDWPLTKCAAWYPSFWDLNYYMVMFGSAGTYTVWSYFRKR</sequence>
<evidence type="ECO:0000313" key="2">
    <source>
        <dbReference type="EMBL" id="KKK77174.1"/>
    </source>
</evidence>
<reference evidence="2" key="1">
    <citation type="journal article" date="2015" name="Nature">
        <title>Complex archaea that bridge the gap between prokaryotes and eukaryotes.</title>
        <authorList>
            <person name="Spang A."/>
            <person name="Saw J.H."/>
            <person name="Jorgensen S.L."/>
            <person name="Zaremba-Niedzwiedzka K."/>
            <person name="Martijn J."/>
            <person name="Lind A.E."/>
            <person name="van Eijk R."/>
            <person name="Schleper C."/>
            <person name="Guy L."/>
            <person name="Ettema T.J."/>
        </authorList>
    </citation>
    <scope>NUCLEOTIDE SEQUENCE</scope>
</reference>
<keyword evidence="1" id="KW-0472">Membrane</keyword>
<proteinExistence type="predicted"/>
<feature type="transmembrane region" description="Helical" evidence="1">
    <location>
        <begin position="34"/>
        <end position="56"/>
    </location>
</feature>
<dbReference type="AlphaFoldDB" id="A0A0F9AF95"/>
<comment type="caution">
    <text evidence="2">The sequence shown here is derived from an EMBL/GenBank/DDBJ whole genome shotgun (WGS) entry which is preliminary data.</text>
</comment>
<protein>
    <submittedName>
        <fullName evidence="2">Uncharacterized protein</fullName>
    </submittedName>
</protein>
<gene>
    <name evidence="2" type="ORF">LCGC14_2856270</name>
</gene>
<name>A0A0F9AF95_9ZZZZ</name>